<dbReference type="PROSITE" id="PS00108">
    <property type="entry name" value="PROTEIN_KINASE_ST"/>
    <property type="match status" value="1"/>
</dbReference>
<evidence type="ECO:0000313" key="2">
    <source>
        <dbReference type="EMBL" id="KAJ7771627.1"/>
    </source>
</evidence>
<gene>
    <name evidence="2" type="ORF">B0H16DRAFT_1306373</name>
</gene>
<keyword evidence="2" id="KW-0418">Kinase</keyword>
<keyword evidence="2" id="KW-0808">Transferase</keyword>
<dbReference type="EMBL" id="JARKIB010000015">
    <property type="protein sequence ID" value="KAJ7771627.1"/>
    <property type="molecule type" value="Genomic_DNA"/>
</dbReference>
<reference evidence="2" key="1">
    <citation type="submission" date="2023-03" db="EMBL/GenBank/DDBJ databases">
        <title>Massive genome expansion in bonnet fungi (Mycena s.s.) driven by repeated elements and novel gene families across ecological guilds.</title>
        <authorList>
            <consortium name="Lawrence Berkeley National Laboratory"/>
            <person name="Harder C.B."/>
            <person name="Miyauchi S."/>
            <person name="Viragh M."/>
            <person name="Kuo A."/>
            <person name="Thoen E."/>
            <person name="Andreopoulos B."/>
            <person name="Lu D."/>
            <person name="Skrede I."/>
            <person name="Drula E."/>
            <person name="Henrissat B."/>
            <person name="Morin E."/>
            <person name="Kohler A."/>
            <person name="Barry K."/>
            <person name="LaButti K."/>
            <person name="Morin E."/>
            <person name="Salamov A."/>
            <person name="Lipzen A."/>
            <person name="Mereny Z."/>
            <person name="Hegedus B."/>
            <person name="Baldrian P."/>
            <person name="Stursova M."/>
            <person name="Weitz H."/>
            <person name="Taylor A."/>
            <person name="Grigoriev I.V."/>
            <person name="Nagy L.G."/>
            <person name="Martin F."/>
            <person name="Kauserud H."/>
        </authorList>
    </citation>
    <scope>NUCLEOTIDE SEQUENCE</scope>
    <source>
        <strain evidence="2">CBHHK182m</strain>
    </source>
</reference>
<proteinExistence type="predicted"/>
<keyword evidence="3" id="KW-1185">Reference proteome</keyword>
<dbReference type="Pfam" id="PF07714">
    <property type="entry name" value="PK_Tyr_Ser-Thr"/>
    <property type="match status" value="1"/>
</dbReference>
<dbReference type="GO" id="GO:0005524">
    <property type="term" value="F:ATP binding"/>
    <property type="evidence" value="ECO:0007669"/>
    <property type="project" value="InterPro"/>
</dbReference>
<accession>A0AAD7JVW9</accession>
<dbReference type="AlphaFoldDB" id="A0AAD7JVW9"/>
<dbReference type="GO" id="GO:0004674">
    <property type="term" value="F:protein serine/threonine kinase activity"/>
    <property type="evidence" value="ECO:0007669"/>
    <property type="project" value="TreeGrafter"/>
</dbReference>
<dbReference type="InterPro" id="IPR001245">
    <property type="entry name" value="Ser-Thr/Tyr_kinase_cat_dom"/>
</dbReference>
<dbReference type="InterPro" id="IPR008271">
    <property type="entry name" value="Ser/Thr_kinase_AS"/>
</dbReference>
<dbReference type="InterPro" id="IPR011009">
    <property type="entry name" value="Kinase-like_dom_sf"/>
</dbReference>
<comment type="caution">
    <text evidence="2">The sequence shown here is derived from an EMBL/GenBank/DDBJ whole genome shotgun (WGS) entry which is preliminary data.</text>
</comment>
<dbReference type="SMART" id="SM00220">
    <property type="entry name" value="S_TKc"/>
    <property type="match status" value="1"/>
</dbReference>
<dbReference type="Gene3D" id="1.10.510.10">
    <property type="entry name" value="Transferase(Phosphotransferase) domain 1"/>
    <property type="match status" value="1"/>
</dbReference>
<dbReference type="InterPro" id="IPR000719">
    <property type="entry name" value="Prot_kinase_dom"/>
</dbReference>
<name>A0AAD7JVW9_9AGAR</name>
<dbReference type="PANTHER" id="PTHR44329">
    <property type="entry name" value="SERINE/THREONINE-PROTEIN KINASE TNNI3K-RELATED"/>
    <property type="match status" value="1"/>
</dbReference>
<dbReference type="InterPro" id="IPR051681">
    <property type="entry name" value="Ser/Thr_Kinases-Pseudokinases"/>
</dbReference>
<dbReference type="SUPFAM" id="SSF56112">
    <property type="entry name" value="Protein kinase-like (PK-like)"/>
    <property type="match status" value="1"/>
</dbReference>
<evidence type="ECO:0000259" key="1">
    <source>
        <dbReference type="PROSITE" id="PS50011"/>
    </source>
</evidence>
<evidence type="ECO:0000313" key="3">
    <source>
        <dbReference type="Proteomes" id="UP001215598"/>
    </source>
</evidence>
<feature type="domain" description="Protein kinase" evidence="1">
    <location>
        <begin position="58"/>
        <end position="325"/>
    </location>
</feature>
<organism evidence="2 3">
    <name type="scientific">Mycena metata</name>
    <dbReference type="NCBI Taxonomy" id="1033252"/>
    <lineage>
        <taxon>Eukaryota</taxon>
        <taxon>Fungi</taxon>
        <taxon>Dikarya</taxon>
        <taxon>Basidiomycota</taxon>
        <taxon>Agaricomycotina</taxon>
        <taxon>Agaricomycetes</taxon>
        <taxon>Agaricomycetidae</taxon>
        <taxon>Agaricales</taxon>
        <taxon>Marasmiineae</taxon>
        <taxon>Mycenaceae</taxon>
        <taxon>Mycena</taxon>
    </lineage>
</organism>
<dbReference type="Proteomes" id="UP001215598">
    <property type="component" value="Unassembled WGS sequence"/>
</dbReference>
<protein>
    <submittedName>
        <fullName evidence="2">Kinase-like domain-containing protein</fullName>
    </submittedName>
</protein>
<dbReference type="PROSITE" id="PS50011">
    <property type="entry name" value="PROTEIN_KINASE_DOM"/>
    <property type="match status" value="1"/>
</dbReference>
<sequence>MQVPHFSFILPVSSHSDHEQLLDLDAFLVVKPLIFRSLLRLSRGSGLHPQCFPLLGLEKIGQQVAAGGSGDIWKGLVQGQIVSVKVMRIFQDKDIKAALKEFSREALIWRQLCHPNLLPFFGVYYLDGRLCLVSPWMDNGNIVDFLRNEPPNTNRLSLIVDVALGLQYLHEQNIVHGDLKAINVLVTPLRRACIADFGLSTIVNAMTLQFTHSTADMQGGTARYFAPELFRPKNKLSKSFESDVYAFAYVCYEILTGDVPFHDEKNDMAVMFQVLAGERPARPSACSGTKELDNLWELLSICWDGEAELRPKASYIIEQLIGPAIWATATTFAADWDDTFTSKFRRSLQAQSLLPSVSQIERMLFGDGSFRGHDC</sequence>